<dbReference type="AlphaFoldDB" id="A0A975TBF5"/>
<name>A0A975TBF5_9NOST</name>
<protein>
    <submittedName>
        <fullName evidence="1">Uncharacterized protein</fullName>
    </submittedName>
</protein>
<organism evidence="1 2">
    <name type="scientific">Richelia sinica FACHB-800</name>
    <dbReference type="NCBI Taxonomy" id="1357546"/>
    <lineage>
        <taxon>Bacteria</taxon>
        <taxon>Bacillati</taxon>
        <taxon>Cyanobacteriota</taxon>
        <taxon>Cyanophyceae</taxon>
        <taxon>Nostocales</taxon>
        <taxon>Nostocaceae</taxon>
        <taxon>Richelia</taxon>
    </lineage>
</organism>
<sequence>MKRELNTRLGDLQQQPKFIFFPSGLEIISRWETQKPDT</sequence>
<dbReference type="EMBL" id="CP021056">
    <property type="protein sequence ID" value="QXE25716.1"/>
    <property type="molecule type" value="Genomic_DNA"/>
</dbReference>
<proteinExistence type="predicted"/>
<evidence type="ECO:0000313" key="1">
    <source>
        <dbReference type="EMBL" id="QXE25716.1"/>
    </source>
</evidence>
<keyword evidence="2" id="KW-1185">Reference proteome</keyword>
<gene>
    <name evidence="1" type="ORF">B6N60_04436</name>
</gene>
<dbReference type="KEGG" id="rsin:B6N60_04436"/>
<reference evidence="1" key="1">
    <citation type="submission" date="2017-04" db="EMBL/GenBank/DDBJ databases">
        <title>Genome deletions in a multicellular cyanobacterial endosymbiont for morphological adaptation in marine diatoms.</title>
        <authorList>
            <person name="Wang Y."/>
            <person name="Gao H."/>
            <person name="Li R."/>
            <person name="Xu X."/>
        </authorList>
    </citation>
    <scope>NUCLEOTIDE SEQUENCE</scope>
    <source>
        <strain evidence="1">FACHB 800</strain>
    </source>
</reference>
<evidence type="ECO:0000313" key="2">
    <source>
        <dbReference type="Proteomes" id="UP000683511"/>
    </source>
</evidence>
<dbReference type="Proteomes" id="UP000683511">
    <property type="component" value="Chromosome"/>
</dbReference>
<accession>A0A975TBF5</accession>